<dbReference type="InterPro" id="IPR028939">
    <property type="entry name" value="P5C_Rdtase_cat_N"/>
</dbReference>
<dbReference type="AlphaFoldDB" id="A0A2H1J142"/>
<dbReference type="Proteomes" id="UP000234433">
    <property type="component" value="Unassembled WGS sequence"/>
</dbReference>
<evidence type="ECO:0000256" key="1">
    <source>
        <dbReference type="ARBA" id="ARBA00005525"/>
    </source>
</evidence>
<evidence type="ECO:0000313" key="10">
    <source>
        <dbReference type="Proteomes" id="UP000234433"/>
    </source>
</evidence>
<sequence>MNTELTPTEPPQKGRSDLTSIASIGTGNMGTALIKGIMSADEKLDVRATTNSATSAKRLAAELPSATSTSLEDDAEANSKAAAGADFVFLGVKPWMMADTVADLAPSLSANSVLVSMAAGVAMADLATLAPKNKIVRIMPNTPSSIGHGVIALAPSAEVDETTVDTLRTLLSGAGLVVALDETEIPAMTGISGSGVAYFFLLAETMIAAGVKMGLSEETAKQMVVATADGAGRLLSEKPDPSAQRQAVSSKGGTTLAGLQTFIDAGLFDTAEAAAQAAGNRSLEMEKENSKVING</sequence>
<evidence type="ECO:0000259" key="7">
    <source>
        <dbReference type="Pfam" id="PF03807"/>
    </source>
</evidence>
<feature type="domain" description="Pyrroline-5-carboxylate reductase dimerisation" evidence="8">
    <location>
        <begin position="182"/>
        <end position="285"/>
    </location>
</feature>
<dbReference type="GO" id="GO:0004735">
    <property type="term" value="F:pyrroline-5-carboxylate reductase activity"/>
    <property type="evidence" value="ECO:0007669"/>
    <property type="project" value="UniProtKB-UniRule"/>
</dbReference>
<comment type="catalytic activity">
    <reaction evidence="4">
        <text>L-proline + NADP(+) = (S)-1-pyrroline-5-carboxylate + NADPH + 2 H(+)</text>
        <dbReference type="Rhea" id="RHEA:14109"/>
        <dbReference type="ChEBI" id="CHEBI:15378"/>
        <dbReference type="ChEBI" id="CHEBI:17388"/>
        <dbReference type="ChEBI" id="CHEBI:57783"/>
        <dbReference type="ChEBI" id="CHEBI:58349"/>
        <dbReference type="ChEBI" id="CHEBI:60039"/>
        <dbReference type="EC" id="1.5.1.2"/>
    </reaction>
</comment>
<comment type="similarity">
    <text evidence="1 4">Belongs to the pyrroline-5-carboxylate reductase family.</text>
</comment>
<dbReference type="InterPro" id="IPR000304">
    <property type="entry name" value="Pyrroline-COOH_reductase"/>
</dbReference>
<keyword evidence="4" id="KW-0028">Amino-acid biosynthesis</keyword>
<dbReference type="InterPro" id="IPR008927">
    <property type="entry name" value="6-PGluconate_DH-like_C_sf"/>
</dbReference>
<dbReference type="GO" id="GO:0055129">
    <property type="term" value="P:L-proline biosynthetic process"/>
    <property type="evidence" value="ECO:0007669"/>
    <property type="project" value="UniProtKB-UniRule"/>
</dbReference>
<dbReference type="NCBIfam" id="TIGR00112">
    <property type="entry name" value="proC"/>
    <property type="match status" value="1"/>
</dbReference>
<comment type="pathway">
    <text evidence="4">Amino-acid biosynthesis; L-proline biosynthesis; L-proline from L-glutamate 5-semialdehyde: step 1/1.</text>
</comment>
<dbReference type="EC" id="1.5.1.2" evidence="4 5"/>
<keyword evidence="3 4" id="KW-0560">Oxidoreductase</keyword>
<gene>
    <name evidence="4" type="primary">proC</name>
    <name evidence="9" type="ORF">BANT918_01311</name>
</gene>
<protein>
    <recommendedName>
        <fullName evidence="4 5">Pyrroline-5-carboxylate reductase</fullName>
        <shortName evidence="4">P5C reductase</shortName>
        <shortName evidence="4">P5CR</shortName>
        <ecNumber evidence="4 5">1.5.1.2</ecNumber>
    </recommendedName>
    <alternativeName>
        <fullName evidence="4">PCA reductase</fullName>
    </alternativeName>
</protein>
<dbReference type="Gene3D" id="1.10.3730.10">
    <property type="entry name" value="ProC C-terminal domain-like"/>
    <property type="match status" value="1"/>
</dbReference>
<dbReference type="InterPro" id="IPR036291">
    <property type="entry name" value="NAD(P)-bd_dom_sf"/>
</dbReference>
<dbReference type="GO" id="GO:0005737">
    <property type="term" value="C:cytoplasm"/>
    <property type="evidence" value="ECO:0007669"/>
    <property type="project" value="UniProtKB-SubCell"/>
</dbReference>
<keyword evidence="2 4" id="KW-0521">NADP</keyword>
<evidence type="ECO:0000259" key="8">
    <source>
        <dbReference type="Pfam" id="PF14748"/>
    </source>
</evidence>
<evidence type="ECO:0000256" key="6">
    <source>
        <dbReference type="PIRSR" id="PIRSR000193-1"/>
    </source>
</evidence>
<dbReference type="SUPFAM" id="SSF51735">
    <property type="entry name" value="NAD(P)-binding Rossmann-fold domains"/>
    <property type="match status" value="1"/>
</dbReference>
<dbReference type="Pfam" id="PF03807">
    <property type="entry name" value="F420_oxidored"/>
    <property type="match status" value="1"/>
</dbReference>
<name>A0A2H1J142_9MICO</name>
<proteinExistence type="inferred from homology"/>
<keyword evidence="4" id="KW-0963">Cytoplasm</keyword>
<dbReference type="PANTHER" id="PTHR11645:SF0">
    <property type="entry name" value="PYRROLINE-5-CARBOXYLATE REDUCTASE 3"/>
    <property type="match status" value="1"/>
</dbReference>
<dbReference type="SUPFAM" id="SSF48179">
    <property type="entry name" value="6-phosphogluconate dehydrogenase C-terminal domain-like"/>
    <property type="match status" value="1"/>
</dbReference>
<organism evidence="9 10">
    <name type="scientific">Brevibacterium antiquum CNRZ 918</name>
    <dbReference type="NCBI Taxonomy" id="1255637"/>
    <lineage>
        <taxon>Bacteria</taxon>
        <taxon>Bacillati</taxon>
        <taxon>Actinomycetota</taxon>
        <taxon>Actinomycetes</taxon>
        <taxon>Micrococcales</taxon>
        <taxon>Brevibacteriaceae</taxon>
        <taxon>Brevibacterium</taxon>
    </lineage>
</organism>
<feature type="domain" description="Pyrroline-5-carboxylate reductase catalytic N-terminal" evidence="7">
    <location>
        <begin position="21"/>
        <end position="120"/>
    </location>
</feature>
<comment type="subcellular location">
    <subcellularLocation>
        <location evidence="4">Cytoplasm</location>
    </subcellularLocation>
</comment>
<dbReference type="PIRSF" id="PIRSF000193">
    <property type="entry name" value="Pyrrol-5-carb_rd"/>
    <property type="match status" value="1"/>
</dbReference>
<dbReference type="InterPro" id="IPR029036">
    <property type="entry name" value="P5CR_dimer"/>
</dbReference>
<accession>A0A2H1J142</accession>
<dbReference type="EMBL" id="FXZD01000003">
    <property type="protein sequence ID" value="SMX81170.1"/>
    <property type="molecule type" value="Genomic_DNA"/>
</dbReference>
<dbReference type="PANTHER" id="PTHR11645">
    <property type="entry name" value="PYRROLINE-5-CARBOXYLATE REDUCTASE"/>
    <property type="match status" value="1"/>
</dbReference>
<dbReference type="HAMAP" id="MF_01925">
    <property type="entry name" value="P5C_reductase"/>
    <property type="match status" value="1"/>
</dbReference>
<evidence type="ECO:0000256" key="5">
    <source>
        <dbReference type="NCBIfam" id="TIGR00112"/>
    </source>
</evidence>
<feature type="binding site" evidence="6">
    <location>
        <begin position="24"/>
        <end position="29"/>
    </location>
    <ligand>
        <name>NADP(+)</name>
        <dbReference type="ChEBI" id="CHEBI:58349"/>
    </ligand>
</feature>
<feature type="binding site" evidence="6">
    <location>
        <position position="50"/>
    </location>
    <ligand>
        <name>NADP(+)</name>
        <dbReference type="ChEBI" id="CHEBI:58349"/>
    </ligand>
</feature>
<evidence type="ECO:0000256" key="2">
    <source>
        <dbReference type="ARBA" id="ARBA00022857"/>
    </source>
</evidence>
<evidence type="ECO:0000256" key="3">
    <source>
        <dbReference type="ARBA" id="ARBA00023002"/>
    </source>
</evidence>
<evidence type="ECO:0000313" key="9">
    <source>
        <dbReference type="EMBL" id="SMX81170.1"/>
    </source>
</evidence>
<reference evidence="9 10" key="1">
    <citation type="submission" date="2017-03" db="EMBL/GenBank/DDBJ databases">
        <authorList>
            <person name="Afonso C.L."/>
            <person name="Miller P.J."/>
            <person name="Scott M.A."/>
            <person name="Spackman E."/>
            <person name="Goraichik I."/>
            <person name="Dimitrov K.M."/>
            <person name="Suarez D.L."/>
            <person name="Swayne D.E."/>
        </authorList>
    </citation>
    <scope>NUCLEOTIDE SEQUENCE [LARGE SCALE GENOMIC DNA]</scope>
    <source>
        <strain evidence="9 10">CNRZ 918</strain>
    </source>
</reference>
<dbReference type="UniPathway" id="UPA00098">
    <property type="reaction ID" value="UER00361"/>
</dbReference>
<evidence type="ECO:0000256" key="4">
    <source>
        <dbReference type="HAMAP-Rule" id="MF_01925"/>
    </source>
</evidence>
<comment type="function">
    <text evidence="4">Catalyzes the reduction of 1-pyrroline-5-carboxylate (PCA) to L-proline.</text>
</comment>
<feature type="binding site" evidence="6">
    <location>
        <position position="78"/>
    </location>
    <ligand>
        <name>NADPH</name>
        <dbReference type="ChEBI" id="CHEBI:57783"/>
    </ligand>
</feature>
<comment type="catalytic activity">
    <reaction evidence="4">
        <text>L-proline + NAD(+) = (S)-1-pyrroline-5-carboxylate + NADH + 2 H(+)</text>
        <dbReference type="Rhea" id="RHEA:14105"/>
        <dbReference type="ChEBI" id="CHEBI:15378"/>
        <dbReference type="ChEBI" id="CHEBI:17388"/>
        <dbReference type="ChEBI" id="CHEBI:57540"/>
        <dbReference type="ChEBI" id="CHEBI:57945"/>
        <dbReference type="ChEBI" id="CHEBI:60039"/>
        <dbReference type="EC" id="1.5.1.2"/>
    </reaction>
</comment>
<dbReference type="Gene3D" id="3.40.50.720">
    <property type="entry name" value="NAD(P)-binding Rossmann-like Domain"/>
    <property type="match status" value="1"/>
</dbReference>
<dbReference type="Pfam" id="PF14748">
    <property type="entry name" value="P5CR_dimer"/>
    <property type="match status" value="1"/>
</dbReference>
<keyword evidence="4" id="KW-0641">Proline biosynthesis</keyword>